<evidence type="ECO:0008006" key="3">
    <source>
        <dbReference type="Google" id="ProtNLM"/>
    </source>
</evidence>
<keyword evidence="2" id="KW-1185">Reference proteome</keyword>
<protein>
    <recommendedName>
        <fullName evidence="3">DUF674 domain-containing protein</fullName>
    </recommendedName>
</protein>
<dbReference type="PANTHER" id="PTHR33103">
    <property type="entry name" value="OS01G0153900 PROTEIN"/>
    <property type="match status" value="1"/>
</dbReference>
<evidence type="ECO:0000313" key="2">
    <source>
        <dbReference type="Proteomes" id="UP001408789"/>
    </source>
</evidence>
<dbReference type="EMBL" id="JBCNJP010000020">
    <property type="protein sequence ID" value="KAK9059763.1"/>
    <property type="molecule type" value="Genomic_DNA"/>
</dbReference>
<dbReference type="InterPro" id="IPR007750">
    <property type="entry name" value="DUF674"/>
</dbReference>
<organism evidence="1 2">
    <name type="scientific">Deinandra increscens subsp. villosa</name>
    <dbReference type="NCBI Taxonomy" id="3103831"/>
    <lineage>
        <taxon>Eukaryota</taxon>
        <taxon>Viridiplantae</taxon>
        <taxon>Streptophyta</taxon>
        <taxon>Embryophyta</taxon>
        <taxon>Tracheophyta</taxon>
        <taxon>Spermatophyta</taxon>
        <taxon>Magnoliopsida</taxon>
        <taxon>eudicotyledons</taxon>
        <taxon>Gunneridae</taxon>
        <taxon>Pentapetalae</taxon>
        <taxon>asterids</taxon>
        <taxon>campanulids</taxon>
        <taxon>Asterales</taxon>
        <taxon>Asteraceae</taxon>
        <taxon>Asteroideae</taxon>
        <taxon>Heliantheae alliance</taxon>
        <taxon>Madieae</taxon>
        <taxon>Madiinae</taxon>
        <taxon>Deinandra</taxon>
    </lineage>
</organism>
<dbReference type="Proteomes" id="UP001408789">
    <property type="component" value="Unassembled WGS sequence"/>
</dbReference>
<evidence type="ECO:0000313" key="1">
    <source>
        <dbReference type="EMBL" id="KAK9059763.1"/>
    </source>
</evidence>
<dbReference type="AlphaFoldDB" id="A0AAP0CSG3"/>
<proteinExistence type="predicted"/>
<sequence>MATTTTSTVITLKLLVDKKGQRVLFAEAGKDFVDFLFSLLVLPVGTIVRLLKNRDMVGGFAELHKSVSDLKNDYTQPNWNNQDLLKPNSFLPEFSQRLLNPTEGFPMISSYCMYCSDSRTGTVDPYGRGFVKESVTFMVSDDLVVSPMPTMSSITLLNKFNIKNLGAIEERVVDVGQNETKTAPRGYKVGSNGSIETSMVPSRHCGGCGATFSVPSSVPSHRAPSSIP</sequence>
<gene>
    <name evidence="1" type="ORF">SSX86_020467</name>
</gene>
<comment type="caution">
    <text evidence="1">The sequence shown here is derived from an EMBL/GenBank/DDBJ whole genome shotgun (WGS) entry which is preliminary data.</text>
</comment>
<dbReference type="Pfam" id="PF05056">
    <property type="entry name" value="DUF674"/>
    <property type="match status" value="2"/>
</dbReference>
<name>A0AAP0CSG3_9ASTR</name>
<dbReference type="PANTHER" id="PTHR33103:SF19">
    <property type="entry name" value="OS09G0544700 PROTEIN"/>
    <property type="match status" value="1"/>
</dbReference>
<accession>A0AAP0CSG3</accession>
<reference evidence="1 2" key="1">
    <citation type="submission" date="2024-04" db="EMBL/GenBank/DDBJ databases">
        <title>The reference genome of an endangered Asteraceae, Deinandra increscens subsp. villosa, native to the Central Coast of California.</title>
        <authorList>
            <person name="Guilliams M."/>
            <person name="Hasenstab-Lehman K."/>
            <person name="Meyer R."/>
            <person name="Mcevoy S."/>
        </authorList>
    </citation>
    <scope>NUCLEOTIDE SEQUENCE [LARGE SCALE GENOMIC DNA]</scope>
    <source>
        <tissue evidence="1">Leaf</tissue>
    </source>
</reference>